<evidence type="ECO:0000313" key="1">
    <source>
        <dbReference type="EMBL" id="KAH7904899.1"/>
    </source>
</evidence>
<reference evidence="1" key="1">
    <citation type="journal article" date="2021" name="New Phytol.">
        <title>Evolutionary innovations through gain and loss of genes in the ectomycorrhizal Boletales.</title>
        <authorList>
            <person name="Wu G."/>
            <person name="Miyauchi S."/>
            <person name="Morin E."/>
            <person name="Kuo A."/>
            <person name="Drula E."/>
            <person name="Varga T."/>
            <person name="Kohler A."/>
            <person name="Feng B."/>
            <person name="Cao Y."/>
            <person name="Lipzen A."/>
            <person name="Daum C."/>
            <person name="Hundley H."/>
            <person name="Pangilinan J."/>
            <person name="Johnson J."/>
            <person name="Barry K."/>
            <person name="LaButti K."/>
            <person name="Ng V."/>
            <person name="Ahrendt S."/>
            <person name="Min B."/>
            <person name="Choi I.G."/>
            <person name="Park H."/>
            <person name="Plett J.M."/>
            <person name="Magnuson J."/>
            <person name="Spatafora J.W."/>
            <person name="Nagy L.G."/>
            <person name="Henrissat B."/>
            <person name="Grigoriev I.V."/>
            <person name="Yang Z.L."/>
            <person name="Xu J."/>
            <person name="Martin F.M."/>
        </authorList>
    </citation>
    <scope>NUCLEOTIDE SEQUENCE</scope>
    <source>
        <strain evidence="1">ATCC 28755</strain>
    </source>
</reference>
<comment type="caution">
    <text evidence="1">The sequence shown here is derived from an EMBL/GenBank/DDBJ whole genome shotgun (WGS) entry which is preliminary data.</text>
</comment>
<dbReference type="EMBL" id="MU268331">
    <property type="protein sequence ID" value="KAH7904899.1"/>
    <property type="molecule type" value="Genomic_DNA"/>
</dbReference>
<organism evidence="1 2">
    <name type="scientific">Hygrophoropsis aurantiaca</name>
    <dbReference type="NCBI Taxonomy" id="72124"/>
    <lineage>
        <taxon>Eukaryota</taxon>
        <taxon>Fungi</taxon>
        <taxon>Dikarya</taxon>
        <taxon>Basidiomycota</taxon>
        <taxon>Agaricomycotina</taxon>
        <taxon>Agaricomycetes</taxon>
        <taxon>Agaricomycetidae</taxon>
        <taxon>Boletales</taxon>
        <taxon>Coniophorineae</taxon>
        <taxon>Hygrophoropsidaceae</taxon>
        <taxon>Hygrophoropsis</taxon>
    </lineage>
</organism>
<protein>
    <submittedName>
        <fullName evidence="1">Uncharacterized protein</fullName>
    </submittedName>
</protein>
<evidence type="ECO:0000313" key="2">
    <source>
        <dbReference type="Proteomes" id="UP000790377"/>
    </source>
</evidence>
<sequence>MPHPPRSAPPRPDPAHLASRKIASQQKKDANNLLHAAVKTILQDFQNKVAELAAAHNISIDKVQRLVGGYQNYASSRKPQLTNALVHAKAQELNKGTRFLSHSEVRKLVKADPEMQNLDPIQAQKYIDQLIEHRELQTHGMRANNTAAAKDMYSTLGNIFKSLDNLVVRTGGYAIVFATRGHVSDTAMPTWHGTHDAMDFFEDVLDLAPDDVCRKFEQWAYLLERDSLENVRHTCIKQIKSGLLNVTGKSGKEISMNYDNYETAIMKTLHVKLIGWPKDVPFCSPWKIYTIAEMKTLRDALKYGDCYWVTMSAREVADHTKSLTARSQAGETIGKPRAARSDRGKKRGKRTTNGKESGRSSKKARAGSQPKPRTNARTANAAAEDDDDDDEEDDHEGDELD</sequence>
<accession>A0ACB7ZUQ9</accession>
<proteinExistence type="predicted"/>
<dbReference type="Proteomes" id="UP000790377">
    <property type="component" value="Unassembled WGS sequence"/>
</dbReference>
<keyword evidence="2" id="KW-1185">Reference proteome</keyword>
<gene>
    <name evidence="1" type="ORF">BJ138DRAFT_1018479</name>
</gene>
<name>A0ACB7ZUQ9_9AGAM</name>